<evidence type="ECO:0000313" key="2">
    <source>
        <dbReference type="EMBL" id="TFF66533.1"/>
    </source>
</evidence>
<dbReference type="RefSeq" id="WP_134711106.1">
    <property type="nucleotide sequence ID" value="NZ_CP119081.1"/>
</dbReference>
<proteinExistence type="predicted"/>
<dbReference type="Proteomes" id="UP000297454">
    <property type="component" value="Unassembled WGS sequence"/>
</dbReference>
<dbReference type="EMBL" id="SCFR01000009">
    <property type="protein sequence ID" value="TFF66533.1"/>
    <property type="molecule type" value="Genomic_DNA"/>
</dbReference>
<evidence type="ECO:0000256" key="1">
    <source>
        <dbReference type="SAM" id="SignalP"/>
    </source>
</evidence>
<name>A0A4R9C248_9FIRM</name>
<protein>
    <recommendedName>
        <fullName evidence="4">Lipoprotein</fullName>
    </recommendedName>
</protein>
<dbReference type="PROSITE" id="PS51257">
    <property type="entry name" value="PROKAR_LIPOPROTEIN"/>
    <property type="match status" value="1"/>
</dbReference>
<dbReference type="AlphaFoldDB" id="A0A4R9C248"/>
<evidence type="ECO:0008006" key="4">
    <source>
        <dbReference type="Google" id="ProtNLM"/>
    </source>
</evidence>
<feature type="chain" id="PRO_5043195195" description="Lipoprotein" evidence="1">
    <location>
        <begin position="26"/>
        <end position="294"/>
    </location>
</feature>
<reference evidence="2 3" key="1">
    <citation type="submission" date="2019-01" db="EMBL/GenBank/DDBJ databases">
        <title>Draft Genome Sequences of Helcococcus ovis Strains Isolated from the Uterus and Vagina of Dairy Cows with Metritis.</title>
        <authorList>
            <person name="Cunha F."/>
            <person name="Jeon S.J."/>
            <person name="Kutzer P."/>
            <person name="Galvao K.N."/>
        </authorList>
    </citation>
    <scope>NUCLEOTIDE SEQUENCE [LARGE SCALE GENOMIC DNA]</scope>
    <source>
        <strain evidence="2 3">KG-37</strain>
    </source>
</reference>
<organism evidence="2 3">
    <name type="scientific">Helcococcus ovis</name>
    <dbReference type="NCBI Taxonomy" id="72026"/>
    <lineage>
        <taxon>Bacteria</taxon>
        <taxon>Bacillati</taxon>
        <taxon>Bacillota</taxon>
        <taxon>Tissierellia</taxon>
        <taxon>Tissierellales</taxon>
        <taxon>Peptoniphilaceae</taxon>
        <taxon>Helcococcus</taxon>
    </lineage>
</organism>
<feature type="signal peptide" evidence="1">
    <location>
        <begin position="1"/>
        <end position="25"/>
    </location>
</feature>
<keyword evidence="3" id="KW-1185">Reference proteome</keyword>
<evidence type="ECO:0000313" key="3">
    <source>
        <dbReference type="Proteomes" id="UP000297454"/>
    </source>
</evidence>
<keyword evidence="1" id="KW-0732">Signal</keyword>
<dbReference type="GeneID" id="97031170"/>
<comment type="caution">
    <text evidence="2">The sequence shown here is derived from an EMBL/GenBank/DDBJ whole genome shotgun (WGS) entry which is preliminary data.</text>
</comment>
<sequence>MKSNIKKIIALLSISLIVTACSTNAKNNTKLVEEKETKKETLIETKKEINKDILNKWFQNLIKFPHGTTGSSLRAVKLLDESLNLQDYSDETINYVNKLYENSEKKSDLNMTISLLFENIKKFKSNPSEYKKSHEDAGAKFTNEKNINNLEKLVNSLYELSKKENNSKENEKNSSLSNLEKENINKFVTELEKTPNGTAGSGLQIIGTFYDSLNYASVFEEKPNLSINYINSLIPNLEKKNNFKMSLDALKFQIKEYKKDKQDYINSNKDAGYTWNPSISIEAYENVINNINVQ</sequence>
<accession>A0A4R9C248</accession>
<gene>
    <name evidence="2" type="ORF">EQF91_03520</name>
</gene>